<evidence type="ECO:0000256" key="3">
    <source>
        <dbReference type="SAM" id="MobiDB-lite"/>
    </source>
</evidence>
<protein>
    <recommendedName>
        <fullName evidence="4">Nephrocystin 3-like N-terminal domain-containing protein</fullName>
    </recommendedName>
</protein>
<dbReference type="Proteomes" id="UP001465976">
    <property type="component" value="Unassembled WGS sequence"/>
</dbReference>
<dbReference type="PANTHER" id="PTHR10039:SF17">
    <property type="entry name" value="FUNGAL STAND N-TERMINAL GOODBYE DOMAIN-CONTAINING PROTEIN-RELATED"/>
    <property type="match status" value="1"/>
</dbReference>
<dbReference type="Gene3D" id="3.40.50.300">
    <property type="entry name" value="P-loop containing nucleotide triphosphate hydrolases"/>
    <property type="match status" value="1"/>
</dbReference>
<evidence type="ECO:0000313" key="5">
    <source>
        <dbReference type="EMBL" id="KAL0570847.1"/>
    </source>
</evidence>
<keyword evidence="6" id="KW-1185">Reference proteome</keyword>
<dbReference type="InterPro" id="IPR027417">
    <property type="entry name" value="P-loop_NTPase"/>
</dbReference>
<feature type="region of interest" description="Disordered" evidence="3">
    <location>
        <begin position="1"/>
        <end position="42"/>
    </location>
</feature>
<gene>
    <name evidence="5" type="ORF">V5O48_011110</name>
</gene>
<keyword evidence="1" id="KW-0677">Repeat</keyword>
<dbReference type="SUPFAM" id="SSF52540">
    <property type="entry name" value="P-loop containing nucleoside triphosphate hydrolases"/>
    <property type="match status" value="1"/>
</dbReference>
<dbReference type="Pfam" id="PF24883">
    <property type="entry name" value="NPHP3_N"/>
    <property type="match status" value="1"/>
</dbReference>
<dbReference type="EMBL" id="JBAHYK010000864">
    <property type="protein sequence ID" value="KAL0570847.1"/>
    <property type="molecule type" value="Genomic_DNA"/>
</dbReference>
<feature type="region of interest" description="Disordered" evidence="3">
    <location>
        <begin position="205"/>
        <end position="248"/>
    </location>
</feature>
<accession>A0ABR3F6K4</accession>
<sequence length="1166" mass="131898">MSSVAERSTLSPNNIPGDDVSTNRDPGTSRTSITIDSVRPNGKPKTRVKHFVLVMTFNGNEISRTPWDSREGSWNTHLRIWPGNPVHIELHRTPFLSFLAIRETRIAYGTLDCNDFEEAVLSERKVLRLIFGEIRKDITLTHGGYVSDGLPLTFNITVVSSPVEPEPLEPHSDNAATVDGVRAIPQIVVSDDQGQSATLMGVCGTRSANSSSISPTRPPTPHKAELAPPDAHPINVTSDDQGSTTSVKDVYGSQNASASLISLVPTSPPTPSSHLDTISSYSGIAQSAGDNGGKVLTAIKPIADFLDRLVKVHPIAEVTWLVCSSAYKVVLAQHQRDQEIVDLYDEMIEAYECATKEDTLNRVSEISVLFDAMIDQSTDCCMFIANYSSNGYLKRLLGNIDASQKIQFFREAFRQLKTNFNDAQIRMTAVMMQDVSHVLVKLRPRIEYIDRSETLKVLSTKKLRPRTACLPNTRQETLRKVIDWTMQGKESIMWISGVAGCGKSSVMATLHKYLVGLPRSRLAAFIRFDRLELDNPSVFVCTLAHQLAMFDSRIGASVARVVETRPQISDHSSLSEQFRALVHGPLIVENAIRDEGPIVVLVDGFDECMEESEGSDYFQQLLALLSDPKTFEDFPFLRFIVASRPESPIHHKFHGQKHIHHFPLDITSDEASADIHYYLSLQFERLCERNPEFRRVCTPTDIHSLSKRASGLFIWAVTVFRFLRTHPTEKRLREVLALTPPRDAVTALTDLYTTILSFLFKESRAVRELVCAVFGFVLALKALRSDLHPEHPTDPSLTPLVLSGLLSNTGYDVNAENILPFLSKLASIIPGDLGHDQPIIFLHKSFDDFLLDPERSKDYHINPSEWERRFAGACVSTVHLNILRAEPEYGSAFRFANYYWLITSIKVSNGINDVPYVMDMLSRHLLRWLYFVRVDTAERLPKNGLDLDQDLRNILMICRDGMDWQLMSIRTVEGLKLKSGSISDIRVARSPEEQKETITQHVMEYKELLKQLKELFAFLSRDLSLTELFQTFFHFLCHQSCSSPLYKLYVPQFIQWANGSASFEQINRDPQLWRLPTYQDEIVYQDIEVVGFQPNVPECFGCDCYRYSGSSAGHQEWEDEGCHTNHRTNPIQSLKRRLDEYDDWEFDRGEIAIDESGSVFWRKLKD</sequence>
<evidence type="ECO:0000256" key="1">
    <source>
        <dbReference type="ARBA" id="ARBA00022737"/>
    </source>
</evidence>
<feature type="compositionally biased region" description="Polar residues" evidence="3">
    <location>
        <begin position="1"/>
        <end position="14"/>
    </location>
</feature>
<evidence type="ECO:0000256" key="2">
    <source>
        <dbReference type="SAM" id="Coils"/>
    </source>
</evidence>
<feature type="compositionally biased region" description="Polar residues" evidence="3">
    <location>
        <begin position="235"/>
        <end position="248"/>
    </location>
</feature>
<reference evidence="5 6" key="1">
    <citation type="submission" date="2024-02" db="EMBL/GenBank/DDBJ databases">
        <title>A draft genome for the cacao thread blight pathogen Marasmius crinis-equi.</title>
        <authorList>
            <person name="Cohen S.P."/>
            <person name="Baruah I.K."/>
            <person name="Amoako-Attah I."/>
            <person name="Bukari Y."/>
            <person name="Meinhardt L.W."/>
            <person name="Bailey B.A."/>
        </authorList>
    </citation>
    <scope>NUCLEOTIDE SEQUENCE [LARGE SCALE GENOMIC DNA]</scope>
    <source>
        <strain evidence="5 6">GH-76</strain>
    </source>
</reference>
<feature type="domain" description="Nephrocystin 3-like N-terminal" evidence="4">
    <location>
        <begin position="481"/>
        <end position="644"/>
    </location>
</feature>
<dbReference type="PANTHER" id="PTHR10039">
    <property type="entry name" value="AMELOGENIN"/>
    <property type="match status" value="1"/>
</dbReference>
<keyword evidence="2" id="KW-0175">Coiled coil</keyword>
<evidence type="ECO:0000313" key="6">
    <source>
        <dbReference type="Proteomes" id="UP001465976"/>
    </source>
</evidence>
<evidence type="ECO:0000259" key="4">
    <source>
        <dbReference type="Pfam" id="PF24883"/>
    </source>
</evidence>
<comment type="caution">
    <text evidence="5">The sequence shown here is derived from an EMBL/GenBank/DDBJ whole genome shotgun (WGS) entry which is preliminary data.</text>
</comment>
<feature type="coiled-coil region" evidence="2">
    <location>
        <begin position="995"/>
        <end position="1022"/>
    </location>
</feature>
<feature type="compositionally biased region" description="Polar residues" evidence="3">
    <location>
        <begin position="23"/>
        <end position="35"/>
    </location>
</feature>
<dbReference type="InterPro" id="IPR056884">
    <property type="entry name" value="NPHP3-like_N"/>
</dbReference>
<proteinExistence type="predicted"/>
<organism evidence="5 6">
    <name type="scientific">Marasmius crinis-equi</name>
    <dbReference type="NCBI Taxonomy" id="585013"/>
    <lineage>
        <taxon>Eukaryota</taxon>
        <taxon>Fungi</taxon>
        <taxon>Dikarya</taxon>
        <taxon>Basidiomycota</taxon>
        <taxon>Agaricomycotina</taxon>
        <taxon>Agaricomycetes</taxon>
        <taxon>Agaricomycetidae</taxon>
        <taxon>Agaricales</taxon>
        <taxon>Marasmiineae</taxon>
        <taxon>Marasmiaceae</taxon>
        <taxon>Marasmius</taxon>
    </lineage>
</organism>
<name>A0ABR3F6K4_9AGAR</name>